<dbReference type="RefSeq" id="WP_196122810.1">
    <property type="nucleotide sequence ID" value="NZ_JADPMR010000001.1"/>
</dbReference>
<sequence>MTINANKIPYVNVLQFTDEIMLSLVSQTEATISAEIGKFKANGPESFEIEISAEDEIYDHIEHYHGLSDKDVCLEETFLEFFPSLNRRSVFQTIYGIYEVDLLGLCRSYHKELAGKKPDNFDGNGIVKAHNFLSRHYPEISSSQEWLAIDQLRVLRNKCVHSNGCIFNKGNRIEIINDLIQSLPNLFHHDGLQDPDGAKYPNGSIRRLGRNIVLEKGSLDYIIHSFQAYVKLVDSLHTKARA</sequence>
<reference evidence="1 2" key="1">
    <citation type="submission" date="2020-11" db="EMBL/GenBank/DDBJ databases">
        <title>Vibrio nitrifigilis sp. nov., a marine nitrogen-fixing bacterium isolated from the lagoon sediment of an islet inside an atoll.</title>
        <authorList>
            <person name="Wang L.-T."/>
            <person name="Shieh W.Y."/>
        </authorList>
    </citation>
    <scope>NUCLEOTIDE SEQUENCE [LARGE SCALE GENOMIC DNA]</scope>
    <source>
        <strain evidence="1 2">NFV-1</strain>
    </source>
</reference>
<gene>
    <name evidence="1" type="ORF">I1A42_04885</name>
</gene>
<proteinExistence type="predicted"/>
<organism evidence="1 2">
    <name type="scientific">Vibrio nitrifigilis</name>
    <dbReference type="NCBI Taxonomy" id="2789781"/>
    <lineage>
        <taxon>Bacteria</taxon>
        <taxon>Pseudomonadati</taxon>
        <taxon>Pseudomonadota</taxon>
        <taxon>Gammaproteobacteria</taxon>
        <taxon>Vibrionales</taxon>
        <taxon>Vibrionaceae</taxon>
        <taxon>Vibrio</taxon>
    </lineage>
</organism>
<dbReference type="EMBL" id="JADPMR010000001">
    <property type="protein sequence ID" value="MBF8999896.1"/>
    <property type="molecule type" value="Genomic_DNA"/>
</dbReference>
<evidence type="ECO:0008006" key="3">
    <source>
        <dbReference type="Google" id="ProtNLM"/>
    </source>
</evidence>
<accession>A0ABS0GBV7</accession>
<comment type="caution">
    <text evidence="1">The sequence shown here is derived from an EMBL/GenBank/DDBJ whole genome shotgun (WGS) entry which is preliminary data.</text>
</comment>
<evidence type="ECO:0000313" key="1">
    <source>
        <dbReference type="EMBL" id="MBF8999896.1"/>
    </source>
</evidence>
<evidence type="ECO:0000313" key="2">
    <source>
        <dbReference type="Proteomes" id="UP000597206"/>
    </source>
</evidence>
<keyword evidence="2" id="KW-1185">Reference proteome</keyword>
<dbReference type="Proteomes" id="UP000597206">
    <property type="component" value="Unassembled WGS sequence"/>
</dbReference>
<name>A0ABS0GBV7_9VIBR</name>
<protein>
    <recommendedName>
        <fullName evidence="3">Cthe-2314-like HEPN domain-containing protein</fullName>
    </recommendedName>
</protein>